<proteinExistence type="predicted"/>
<evidence type="ECO:0000313" key="2">
    <source>
        <dbReference type="Proteomes" id="UP001501508"/>
    </source>
</evidence>
<organism evidence="1 2">
    <name type="scientific">Ravibacter arvi</name>
    <dbReference type="NCBI Taxonomy" id="2051041"/>
    <lineage>
        <taxon>Bacteria</taxon>
        <taxon>Pseudomonadati</taxon>
        <taxon>Bacteroidota</taxon>
        <taxon>Cytophagia</taxon>
        <taxon>Cytophagales</taxon>
        <taxon>Spirosomataceae</taxon>
        <taxon>Ravibacter</taxon>
    </lineage>
</organism>
<dbReference type="Pfam" id="PF06037">
    <property type="entry name" value="DUF922"/>
    <property type="match status" value="1"/>
</dbReference>
<keyword evidence="2" id="KW-1185">Reference proteome</keyword>
<name>A0ABP8LMR3_9BACT</name>
<dbReference type="RefSeq" id="WP_345026479.1">
    <property type="nucleotide sequence ID" value="NZ_BAABEY010000002.1"/>
</dbReference>
<reference evidence="2" key="1">
    <citation type="journal article" date="2019" name="Int. J. Syst. Evol. Microbiol.">
        <title>The Global Catalogue of Microorganisms (GCM) 10K type strain sequencing project: providing services to taxonomists for standard genome sequencing and annotation.</title>
        <authorList>
            <consortium name="The Broad Institute Genomics Platform"/>
            <consortium name="The Broad Institute Genome Sequencing Center for Infectious Disease"/>
            <person name="Wu L."/>
            <person name="Ma J."/>
        </authorList>
    </citation>
    <scope>NUCLEOTIDE SEQUENCE [LARGE SCALE GENOMIC DNA]</scope>
    <source>
        <strain evidence="2">JCM 31920</strain>
    </source>
</reference>
<dbReference type="EMBL" id="BAABEY010000002">
    <property type="protein sequence ID" value="GAA4432716.1"/>
    <property type="molecule type" value="Genomic_DNA"/>
</dbReference>
<evidence type="ECO:0008006" key="3">
    <source>
        <dbReference type="Google" id="ProtNLM"/>
    </source>
</evidence>
<dbReference type="InterPro" id="IPR010321">
    <property type="entry name" value="DUF922"/>
</dbReference>
<gene>
    <name evidence="1" type="ORF">GCM10023091_05270</name>
</gene>
<protein>
    <recommendedName>
        <fullName evidence="3">DUF922 domain-containing protein</fullName>
    </recommendedName>
</protein>
<evidence type="ECO:0000313" key="1">
    <source>
        <dbReference type="EMBL" id="GAA4432716.1"/>
    </source>
</evidence>
<accession>A0ABP8LMR3</accession>
<dbReference type="Proteomes" id="UP001501508">
    <property type="component" value="Unassembled WGS sequence"/>
</dbReference>
<sequence>MGIKSKGAKWSKNLVGFMMFFVGLTGLYGQPAVLVEKLPATKIALREKGMYYLEKVEDARGDDQQTIGRVVVKTRLQPLGLSEELSKISYDFWNYSLDRQKSGRLPVTVRIRKLLFSETRVSPGKVSGNSEIEVQFLGAKSEGLVPLTSFKSKSQYTRPESQTVHDKFLQKMLSDALIYFDKWMTANRERNPVLARGIRLIIEDDNAPPKADTIFYDPKRPLRYDDFKAAPRAGRYAAMVFTSIAYEGASRMNDNMVEVTVRLKVYLVKSMSWMRPESRNPNVLRHEQLHFDIAKISAERFKDKLRQLELSVEDHDSEIQYLFLESYREMHQVQEDYDKETRHGLNGEMQKKWEDKVNAELARRSLAKRE</sequence>
<comment type="caution">
    <text evidence="1">The sequence shown here is derived from an EMBL/GenBank/DDBJ whole genome shotgun (WGS) entry which is preliminary data.</text>
</comment>